<evidence type="ECO:0000313" key="2">
    <source>
        <dbReference type="Proteomes" id="UP001221142"/>
    </source>
</evidence>
<dbReference type="EMBL" id="JARKIF010000015">
    <property type="protein sequence ID" value="KAJ7622278.1"/>
    <property type="molecule type" value="Genomic_DNA"/>
</dbReference>
<accession>A0AAD7BJ17</accession>
<organism evidence="1 2">
    <name type="scientific">Roridomyces roridus</name>
    <dbReference type="NCBI Taxonomy" id="1738132"/>
    <lineage>
        <taxon>Eukaryota</taxon>
        <taxon>Fungi</taxon>
        <taxon>Dikarya</taxon>
        <taxon>Basidiomycota</taxon>
        <taxon>Agaricomycotina</taxon>
        <taxon>Agaricomycetes</taxon>
        <taxon>Agaricomycetidae</taxon>
        <taxon>Agaricales</taxon>
        <taxon>Marasmiineae</taxon>
        <taxon>Mycenaceae</taxon>
        <taxon>Roridomyces</taxon>
    </lineage>
</organism>
<dbReference type="AlphaFoldDB" id="A0AAD7BJ17"/>
<name>A0AAD7BJ17_9AGAR</name>
<gene>
    <name evidence="1" type="ORF">FB45DRAFT_1061837</name>
</gene>
<protein>
    <submittedName>
        <fullName evidence="1">Uncharacterized protein</fullName>
    </submittedName>
</protein>
<evidence type="ECO:0000313" key="1">
    <source>
        <dbReference type="EMBL" id="KAJ7622278.1"/>
    </source>
</evidence>
<sequence>MSQATFHPIRLSAQVHSVSDAVDALQRTLGAQRPTPPVVECFQKLRAELAALRAAVGLDIDNTFADAPPVVNHLSRTAVATLWDDVPLQMLADAHRRNAEALAKFGNSDDQVYIECQKYLLLHPTKNGDEFNRMSKRTVMLAHKLARG</sequence>
<reference evidence="1" key="1">
    <citation type="submission" date="2023-03" db="EMBL/GenBank/DDBJ databases">
        <title>Massive genome expansion in bonnet fungi (Mycena s.s.) driven by repeated elements and novel gene families across ecological guilds.</title>
        <authorList>
            <consortium name="Lawrence Berkeley National Laboratory"/>
            <person name="Harder C.B."/>
            <person name="Miyauchi S."/>
            <person name="Viragh M."/>
            <person name="Kuo A."/>
            <person name="Thoen E."/>
            <person name="Andreopoulos B."/>
            <person name="Lu D."/>
            <person name="Skrede I."/>
            <person name="Drula E."/>
            <person name="Henrissat B."/>
            <person name="Morin E."/>
            <person name="Kohler A."/>
            <person name="Barry K."/>
            <person name="LaButti K."/>
            <person name="Morin E."/>
            <person name="Salamov A."/>
            <person name="Lipzen A."/>
            <person name="Mereny Z."/>
            <person name="Hegedus B."/>
            <person name="Baldrian P."/>
            <person name="Stursova M."/>
            <person name="Weitz H."/>
            <person name="Taylor A."/>
            <person name="Grigoriev I.V."/>
            <person name="Nagy L.G."/>
            <person name="Martin F."/>
            <person name="Kauserud H."/>
        </authorList>
    </citation>
    <scope>NUCLEOTIDE SEQUENCE</scope>
    <source>
        <strain evidence="1">9284</strain>
    </source>
</reference>
<dbReference type="Proteomes" id="UP001221142">
    <property type="component" value="Unassembled WGS sequence"/>
</dbReference>
<proteinExistence type="predicted"/>
<comment type="caution">
    <text evidence="1">The sequence shown here is derived from an EMBL/GenBank/DDBJ whole genome shotgun (WGS) entry which is preliminary data.</text>
</comment>
<keyword evidence="2" id="KW-1185">Reference proteome</keyword>